<feature type="modified residue" description="N6-(pyridoxal phosphate)lysine" evidence="11">
    <location>
        <position position="208"/>
    </location>
</feature>
<protein>
    <recommendedName>
        <fullName evidence="4">L-methionine gamma-lyase</fullName>
        <ecNumber evidence="3">4.4.1.11</ecNumber>
        <ecNumber evidence="7">4.4.1.2</ecNumber>
    </recommendedName>
    <alternativeName>
        <fullName evidence="8">Homocysteine desulfhydrase</fullName>
    </alternativeName>
</protein>
<keyword evidence="15" id="KW-1185">Reference proteome</keyword>
<keyword evidence="14" id="KW-0032">Aminotransferase</keyword>
<evidence type="ECO:0000313" key="15">
    <source>
        <dbReference type="Proteomes" id="UP001108123"/>
    </source>
</evidence>
<dbReference type="Pfam" id="PF01053">
    <property type="entry name" value="Cys_Met_Meta_PP"/>
    <property type="match status" value="1"/>
</dbReference>
<dbReference type="AlphaFoldDB" id="A0A9Q4FK40"/>
<dbReference type="GO" id="GO:0019346">
    <property type="term" value="P:transsulfuration"/>
    <property type="evidence" value="ECO:0007669"/>
    <property type="project" value="InterPro"/>
</dbReference>
<organism evidence="14 15">
    <name type="scientific">Anaerosalibacter bizertensis</name>
    <dbReference type="NCBI Taxonomy" id="932217"/>
    <lineage>
        <taxon>Bacteria</taxon>
        <taxon>Bacillati</taxon>
        <taxon>Bacillota</taxon>
        <taxon>Tissierellia</taxon>
        <taxon>Tissierellales</taxon>
        <taxon>Sporanaerobacteraceae</taxon>
        <taxon>Anaerosalibacter</taxon>
    </lineage>
</organism>
<evidence type="ECO:0000256" key="10">
    <source>
        <dbReference type="ARBA" id="ARBA00052699"/>
    </source>
</evidence>
<dbReference type="PANTHER" id="PTHR11808:SF80">
    <property type="entry name" value="CYSTATHIONINE GAMMA-LYASE"/>
    <property type="match status" value="1"/>
</dbReference>
<feature type="region of interest" description="Disordered" evidence="13">
    <location>
        <begin position="1"/>
        <end position="23"/>
    </location>
</feature>
<dbReference type="Proteomes" id="UP001108123">
    <property type="component" value="Unassembled WGS sequence"/>
</dbReference>
<dbReference type="EC" id="4.4.1.11" evidence="3"/>
<proteinExistence type="inferred from homology"/>
<evidence type="ECO:0000256" key="8">
    <source>
        <dbReference type="ARBA" id="ARBA00047199"/>
    </source>
</evidence>
<dbReference type="PIRSF" id="PIRSF001434">
    <property type="entry name" value="CGS"/>
    <property type="match status" value="1"/>
</dbReference>
<dbReference type="Gene3D" id="3.90.1150.10">
    <property type="entry name" value="Aspartate Aminotransferase, domain 1"/>
    <property type="match status" value="1"/>
</dbReference>
<comment type="cofactor">
    <cofactor evidence="1 12">
        <name>pyridoxal 5'-phosphate</name>
        <dbReference type="ChEBI" id="CHEBI:597326"/>
    </cofactor>
</comment>
<dbReference type="EC" id="4.4.1.2" evidence="7"/>
<feature type="compositionally biased region" description="Basic and acidic residues" evidence="13">
    <location>
        <begin position="1"/>
        <end position="11"/>
    </location>
</feature>
<dbReference type="FunFam" id="3.90.1150.10:FF:000008">
    <property type="entry name" value="Cystathionine gamma-synthase"/>
    <property type="match status" value="1"/>
</dbReference>
<gene>
    <name evidence="14" type="ORF">L0P62_01805</name>
</gene>
<dbReference type="GO" id="GO:0005737">
    <property type="term" value="C:cytoplasm"/>
    <property type="evidence" value="ECO:0007669"/>
    <property type="project" value="TreeGrafter"/>
</dbReference>
<dbReference type="GO" id="GO:0008483">
    <property type="term" value="F:transaminase activity"/>
    <property type="evidence" value="ECO:0007669"/>
    <property type="project" value="UniProtKB-KW"/>
</dbReference>
<evidence type="ECO:0000256" key="12">
    <source>
        <dbReference type="RuleBase" id="RU362118"/>
    </source>
</evidence>
<evidence type="ECO:0000256" key="3">
    <source>
        <dbReference type="ARBA" id="ARBA00012222"/>
    </source>
</evidence>
<dbReference type="InterPro" id="IPR015424">
    <property type="entry name" value="PyrdxlP-dep_Trfase"/>
</dbReference>
<dbReference type="GO" id="GO:0047982">
    <property type="term" value="F:homocysteine desulfhydrase activity"/>
    <property type="evidence" value="ECO:0007669"/>
    <property type="project" value="UniProtKB-EC"/>
</dbReference>
<evidence type="ECO:0000256" key="11">
    <source>
        <dbReference type="PIRSR" id="PIRSR001434-2"/>
    </source>
</evidence>
<dbReference type="FunFam" id="3.40.640.10:FF:000046">
    <property type="entry name" value="Cystathionine gamma-lyase"/>
    <property type="match status" value="1"/>
</dbReference>
<dbReference type="CDD" id="cd00614">
    <property type="entry name" value="CGS_like"/>
    <property type="match status" value="1"/>
</dbReference>
<reference evidence="14" key="1">
    <citation type="submission" date="2022-01" db="EMBL/GenBank/DDBJ databases">
        <title>Collection of gut derived symbiotic bacterial strains cultured from healthy donors.</title>
        <authorList>
            <person name="Lin H."/>
            <person name="Kohout C."/>
            <person name="Waligurski E."/>
            <person name="Pamer E.G."/>
        </authorList>
    </citation>
    <scope>NUCLEOTIDE SEQUENCE</scope>
    <source>
        <strain evidence="14">MSK.14.39</strain>
    </source>
</reference>
<dbReference type="RefSeq" id="WP_226807545.1">
    <property type="nucleotide sequence ID" value="NZ_JAJBNW010000008.1"/>
</dbReference>
<evidence type="ECO:0000256" key="9">
    <source>
        <dbReference type="ARBA" id="ARBA00048780"/>
    </source>
</evidence>
<dbReference type="PROSITE" id="PS00868">
    <property type="entry name" value="CYS_MET_METAB_PP"/>
    <property type="match status" value="1"/>
</dbReference>
<dbReference type="PANTHER" id="PTHR11808">
    <property type="entry name" value="TRANS-SULFURATION ENZYME FAMILY MEMBER"/>
    <property type="match status" value="1"/>
</dbReference>
<accession>A0A9Q4FK40</accession>
<dbReference type="EMBL" id="JAKNID010000003">
    <property type="protein sequence ID" value="MCG4564171.1"/>
    <property type="molecule type" value="Genomic_DNA"/>
</dbReference>
<dbReference type="Gene3D" id="3.40.640.10">
    <property type="entry name" value="Type I PLP-dependent aspartate aminotransferase-like (Major domain)"/>
    <property type="match status" value="1"/>
</dbReference>
<comment type="catalytic activity">
    <reaction evidence="9">
        <text>L-homocysteine + H2O = 2-oxobutanoate + hydrogen sulfide + NH4(+) + H(+)</text>
        <dbReference type="Rhea" id="RHEA:14501"/>
        <dbReference type="ChEBI" id="CHEBI:15377"/>
        <dbReference type="ChEBI" id="CHEBI:15378"/>
        <dbReference type="ChEBI" id="CHEBI:16763"/>
        <dbReference type="ChEBI" id="CHEBI:28938"/>
        <dbReference type="ChEBI" id="CHEBI:29919"/>
        <dbReference type="ChEBI" id="CHEBI:58199"/>
        <dbReference type="EC" id="4.4.1.2"/>
    </reaction>
    <physiologicalReaction direction="left-to-right" evidence="9">
        <dbReference type="Rhea" id="RHEA:14502"/>
    </physiologicalReaction>
</comment>
<dbReference type="GO" id="GO:0030170">
    <property type="term" value="F:pyridoxal phosphate binding"/>
    <property type="evidence" value="ECO:0007669"/>
    <property type="project" value="InterPro"/>
</dbReference>
<dbReference type="GO" id="GO:0018826">
    <property type="term" value="F:methionine gamma-lyase activity"/>
    <property type="evidence" value="ECO:0007669"/>
    <property type="project" value="UniProtKB-EC"/>
</dbReference>
<keyword evidence="14" id="KW-0808">Transferase</keyword>
<name>A0A9Q4FK40_9FIRM</name>
<evidence type="ECO:0000256" key="2">
    <source>
        <dbReference type="ARBA" id="ARBA00008667"/>
    </source>
</evidence>
<dbReference type="InterPro" id="IPR015421">
    <property type="entry name" value="PyrdxlP-dep_Trfase_major"/>
</dbReference>
<evidence type="ECO:0000256" key="1">
    <source>
        <dbReference type="ARBA" id="ARBA00001933"/>
    </source>
</evidence>
<keyword evidence="6" id="KW-0456">Lyase</keyword>
<evidence type="ECO:0000256" key="5">
    <source>
        <dbReference type="ARBA" id="ARBA00022898"/>
    </source>
</evidence>
<keyword evidence="5 11" id="KW-0663">Pyridoxal phosphate</keyword>
<evidence type="ECO:0000256" key="7">
    <source>
        <dbReference type="ARBA" id="ARBA00047175"/>
    </source>
</evidence>
<dbReference type="InterPro" id="IPR000277">
    <property type="entry name" value="Cys/Met-Metab_PyrdxlP-dep_enz"/>
</dbReference>
<dbReference type="InterPro" id="IPR054542">
    <property type="entry name" value="Cys_met_metab_PP"/>
</dbReference>
<dbReference type="SUPFAM" id="SSF53383">
    <property type="entry name" value="PLP-dependent transferases"/>
    <property type="match status" value="1"/>
</dbReference>
<comment type="caution">
    <text evidence="14">The sequence shown here is derived from an EMBL/GenBank/DDBJ whole genome shotgun (WGS) entry which is preliminary data.</text>
</comment>
<evidence type="ECO:0000256" key="4">
    <source>
        <dbReference type="ARBA" id="ARBA00019040"/>
    </source>
</evidence>
<evidence type="ECO:0000256" key="6">
    <source>
        <dbReference type="ARBA" id="ARBA00023239"/>
    </source>
</evidence>
<comment type="catalytic activity">
    <reaction evidence="10">
        <text>L-methionine + H2O = methanethiol + 2-oxobutanoate + NH4(+)</text>
        <dbReference type="Rhea" id="RHEA:23800"/>
        <dbReference type="ChEBI" id="CHEBI:15377"/>
        <dbReference type="ChEBI" id="CHEBI:16007"/>
        <dbReference type="ChEBI" id="CHEBI:16763"/>
        <dbReference type="ChEBI" id="CHEBI:28938"/>
        <dbReference type="ChEBI" id="CHEBI:57844"/>
        <dbReference type="EC" id="4.4.1.11"/>
    </reaction>
    <physiologicalReaction direction="left-to-right" evidence="10">
        <dbReference type="Rhea" id="RHEA:23801"/>
    </physiologicalReaction>
</comment>
<comment type="similarity">
    <text evidence="2">Belongs to the trans-sulfuration enzymes family. L-methionine gamma-lyase subfamily.</text>
</comment>
<evidence type="ECO:0000313" key="14">
    <source>
        <dbReference type="EMBL" id="MCG4564171.1"/>
    </source>
</evidence>
<evidence type="ECO:0000256" key="13">
    <source>
        <dbReference type="SAM" id="MobiDB-lite"/>
    </source>
</evidence>
<sequence>MNKNHGFDTRAIHAGGTGKNPSNALNPPIFQTSTFVFDDIDHVEKVMSFQSDDYVYTRGNNPTLRLFENRMAELEHGEGAVAFASGMAAISSVLFSFLKPNDNVIVHRTLYGSSYSVITKLLPQYGVEHKIRDLTNLENLKEAIDENTKLIYFETPSNPNLSIIDIKKVVEIAKEKDIKVVVDNTFATPYFQNPLELGADVVVHSATKYICGHGDVVGGVAISKDNDYIQRLKFDYMCEFGGVMSPFNAWLLLRGLKTMGLRMRQHEKNAIEVAKFLNNHPKIKTVMYPGLENFKGYNIAKEQMNGFGAMISFEIDGGLKDAIKFVESVKLAQLAVSLGDCETLIEVPAAMTHRGYPNEKLKEFGLTESMVRISVGLEDSEDIIEDLEQALNM</sequence>
<dbReference type="InterPro" id="IPR015422">
    <property type="entry name" value="PyrdxlP-dep_Trfase_small"/>
</dbReference>